<evidence type="ECO:0000256" key="4">
    <source>
        <dbReference type="ARBA" id="ARBA00023204"/>
    </source>
</evidence>
<protein>
    <submittedName>
        <fullName evidence="7">DNA polymerase IV</fullName>
        <ecNumber evidence="7">2.7.7.7</ecNumber>
    </submittedName>
</protein>
<accession>A0A1R7QG00</accession>
<evidence type="ECO:0000256" key="5">
    <source>
        <dbReference type="ARBA" id="ARBA00023236"/>
    </source>
</evidence>
<dbReference type="SUPFAM" id="SSF56672">
    <property type="entry name" value="DNA/RNA polymerases"/>
    <property type="match status" value="1"/>
</dbReference>
<dbReference type="Pfam" id="PF00817">
    <property type="entry name" value="IMS"/>
    <property type="match status" value="1"/>
</dbReference>
<keyword evidence="2" id="KW-0227">DNA damage</keyword>
<evidence type="ECO:0000313" key="8">
    <source>
        <dbReference type="Proteomes" id="UP000196240"/>
    </source>
</evidence>
<dbReference type="GO" id="GO:0006281">
    <property type="term" value="P:DNA repair"/>
    <property type="evidence" value="ECO:0007669"/>
    <property type="project" value="UniProtKB-KW"/>
</dbReference>
<dbReference type="InterPro" id="IPR001126">
    <property type="entry name" value="UmuC"/>
</dbReference>
<gene>
    <name evidence="7" type="primary">dinB_2</name>
    <name evidence="7" type="ORF">ACNJC6_02869</name>
</gene>
<evidence type="ECO:0000313" key="7">
    <source>
        <dbReference type="EMBL" id="SJX23213.1"/>
    </source>
</evidence>
<dbReference type="GO" id="GO:0005829">
    <property type="term" value="C:cytosol"/>
    <property type="evidence" value="ECO:0007669"/>
    <property type="project" value="TreeGrafter"/>
</dbReference>
<organism evidence="7 8">
    <name type="scientific">Acinetobacter johnsonii</name>
    <dbReference type="NCBI Taxonomy" id="40214"/>
    <lineage>
        <taxon>Bacteria</taxon>
        <taxon>Pseudomonadati</taxon>
        <taxon>Pseudomonadota</taxon>
        <taxon>Gammaproteobacteria</taxon>
        <taxon>Moraxellales</taxon>
        <taxon>Moraxellaceae</taxon>
        <taxon>Acinetobacter</taxon>
    </lineage>
</organism>
<dbReference type="Pfam" id="PF13438">
    <property type="entry name" value="DUF4113"/>
    <property type="match status" value="1"/>
</dbReference>
<dbReference type="Pfam" id="PF11799">
    <property type="entry name" value="IMS_C"/>
    <property type="match status" value="1"/>
</dbReference>
<dbReference type="PANTHER" id="PTHR11076:SF34">
    <property type="entry name" value="PROTEIN UMUC"/>
    <property type="match status" value="1"/>
</dbReference>
<dbReference type="GO" id="GO:0003684">
    <property type="term" value="F:damaged DNA binding"/>
    <property type="evidence" value="ECO:0007669"/>
    <property type="project" value="InterPro"/>
</dbReference>
<feature type="domain" description="UmuC" evidence="6">
    <location>
        <begin position="8"/>
        <end position="197"/>
    </location>
</feature>
<dbReference type="InterPro" id="IPR043128">
    <property type="entry name" value="Rev_trsase/Diguanyl_cyclase"/>
</dbReference>
<dbReference type="Gene3D" id="3.40.1170.60">
    <property type="match status" value="1"/>
</dbReference>
<comment type="similarity">
    <text evidence="1">Belongs to the DNA polymerase type-Y family.</text>
</comment>
<keyword evidence="3" id="KW-0741">SOS mutagenesis</keyword>
<sequence length="431" mass="49017">MKNETEIFALVDVNNCYVSCERVFNPKLNDCPVIVLSNNDGCVVARSQEAKDLGIGMAVPFFQIQELVQQHNIQVFSSNYALYGEMSRRFMQLLGQYVAADEQEIYSIDECFLKLTAYEHLFNLTDYAKDMKDKAWQWLGLPCCIGIGRSKTEAKIANHLAKKNKALNGVCNLAHMDPCTAEYMLADVEVGEVWGVGRQNCKKLNAMGIYTVLDLIESKPSEIKKHFSIVMEKTVRELQGLSCINIESEAVAHKQIISSRSYGQAVYEIDDIKASVRLYVASAVKRLRHDGSICKMIGVYIQTGRFSQSERYSPYTIVHMHEHTDDLLKITQAAMKGIDQIFKSGFKYKKAGIVLLEIMDKSKFVHDLFTDYSHKNNREELSNTMDAIAERFGKNMISLGVCHEKKEPWQMNQCNRSPAYLSNWSELFRVG</sequence>
<dbReference type="InterPro" id="IPR050116">
    <property type="entry name" value="DNA_polymerase-Y"/>
</dbReference>
<evidence type="ECO:0000256" key="2">
    <source>
        <dbReference type="ARBA" id="ARBA00022763"/>
    </source>
</evidence>
<dbReference type="CDD" id="cd01700">
    <property type="entry name" value="PolY_Pol_V_umuC"/>
    <property type="match status" value="1"/>
</dbReference>
<dbReference type="GO" id="GO:0003887">
    <property type="term" value="F:DNA-directed DNA polymerase activity"/>
    <property type="evidence" value="ECO:0007669"/>
    <property type="project" value="UniProtKB-EC"/>
</dbReference>
<keyword evidence="7" id="KW-0548">Nucleotidyltransferase</keyword>
<dbReference type="InterPro" id="IPR043502">
    <property type="entry name" value="DNA/RNA_pol_sf"/>
</dbReference>
<dbReference type="InterPro" id="IPR017961">
    <property type="entry name" value="DNA_pol_Y-fam_little_finger"/>
</dbReference>
<dbReference type="GO" id="GO:0009432">
    <property type="term" value="P:SOS response"/>
    <property type="evidence" value="ECO:0007669"/>
    <property type="project" value="UniProtKB-KW"/>
</dbReference>
<evidence type="ECO:0000256" key="3">
    <source>
        <dbReference type="ARBA" id="ARBA00023199"/>
    </source>
</evidence>
<dbReference type="PANTHER" id="PTHR11076">
    <property type="entry name" value="DNA REPAIR POLYMERASE UMUC / TRANSFERASE FAMILY MEMBER"/>
    <property type="match status" value="1"/>
</dbReference>
<keyword evidence="5" id="KW-0742">SOS response</keyword>
<dbReference type="PROSITE" id="PS50173">
    <property type="entry name" value="UMUC"/>
    <property type="match status" value="1"/>
</dbReference>
<dbReference type="EMBL" id="FUUY01000011">
    <property type="protein sequence ID" value="SJX23213.1"/>
    <property type="molecule type" value="Genomic_DNA"/>
</dbReference>
<evidence type="ECO:0000256" key="1">
    <source>
        <dbReference type="ARBA" id="ARBA00010945"/>
    </source>
</evidence>
<evidence type="ECO:0000259" key="6">
    <source>
        <dbReference type="PROSITE" id="PS50173"/>
    </source>
</evidence>
<dbReference type="GO" id="GO:0042276">
    <property type="term" value="P:error-prone translesion synthesis"/>
    <property type="evidence" value="ECO:0007669"/>
    <property type="project" value="TreeGrafter"/>
</dbReference>
<proteinExistence type="inferred from homology"/>
<dbReference type="EC" id="2.7.7.7" evidence="7"/>
<keyword evidence="7" id="KW-0808">Transferase</keyword>
<dbReference type="Gene3D" id="3.30.70.270">
    <property type="match status" value="1"/>
</dbReference>
<dbReference type="AlphaFoldDB" id="A0A1R7QG00"/>
<dbReference type="Proteomes" id="UP000196240">
    <property type="component" value="Unassembled WGS sequence"/>
</dbReference>
<keyword evidence="4" id="KW-0234">DNA repair</keyword>
<dbReference type="RefSeq" id="WP_087014208.1">
    <property type="nucleotide sequence ID" value="NZ_FUUY01000011.1"/>
</dbReference>
<dbReference type="Gene3D" id="1.10.150.20">
    <property type="entry name" value="5' to 3' exonuclease, C-terminal subdomain"/>
    <property type="match status" value="1"/>
</dbReference>
<name>A0A1R7QG00_ACIJO</name>
<dbReference type="InterPro" id="IPR025188">
    <property type="entry name" value="DUF4113"/>
</dbReference>
<reference evidence="7 8" key="1">
    <citation type="submission" date="2017-02" db="EMBL/GenBank/DDBJ databases">
        <authorList>
            <person name="Peterson S.W."/>
        </authorList>
    </citation>
    <scope>NUCLEOTIDE SEQUENCE [LARGE SCALE GENOMIC DNA]</scope>
    <source>
        <strain evidence="7">C6</strain>
    </source>
</reference>